<comment type="subcellular location">
    <subcellularLocation>
        <location evidence="1">Cell envelope</location>
    </subcellularLocation>
</comment>
<dbReference type="AlphaFoldDB" id="A0A506XNM2"/>
<keyword evidence="3" id="KW-0732">Signal</keyword>
<dbReference type="InterPro" id="IPR049304">
    <property type="entry name" value="Gly_rich_dom"/>
</dbReference>
<dbReference type="Gene3D" id="2.60.40.4270">
    <property type="entry name" value="Listeria-Bacteroides repeat domain"/>
    <property type="match status" value="1"/>
</dbReference>
<organism evidence="5 6">
    <name type="scientific">Schumannella soli</name>
    <dbReference type="NCBI Taxonomy" id="2590779"/>
    <lineage>
        <taxon>Bacteria</taxon>
        <taxon>Bacillati</taxon>
        <taxon>Actinomycetota</taxon>
        <taxon>Actinomycetes</taxon>
        <taxon>Micrococcales</taxon>
        <taxon>Microbacteriaceae</taxon>
        <taxon>Schumannella</taxon>
    </lineage>
</organism>
<feature type="signal peptide" evidence="3">
    <location>
        <begin position="1"/>
        <end position="33"/>
    </location>
</feature>
<keyword evidence="2" id="KW-0812">Transmembrane</keyword>
<feature type="transmembrane region" description="Helical" evidence="2">
    <location>
        <begin position="386"/>
        <end position="406"/>
    </location>
</feature>
<feature type="domain" description="Glycine-rich" evidence="4">
    <location>
        <begin position="57"/>
        <end position="278"/>
    </location>
</feature>
<keyword evidence="2" id="KW-1133">Transmembrane helix</keyword>
<reference evidence="5 6" key="1">
    <citation type="submission" date="2019-06" db="EMBL/GenBank/DDBJ databases">
        <authorList>
            <person name="Li F."/>
        </authorList>
    </citation>
    <scope>NUCLEOTIDE SEQUENCE [LARGE SCALE GENOMIC DNA]</scope>
    <source>
        <strain evidence="5 6">10F1D-1</strain>
    </source>
</reference>
<dbReference type="Proteomes" id="UP000316252">
    <property type="component" value="Unassembled WGS sequence"/>
</dbReference>
<dbReference type="NCBIfam" id="TIGR02543">
    <property type="entry name" value="List_Bact_rpt"/>
    <property type="match status" value="1"/>
</dbReference>
<dbReference type="OrthoDB" id="904022at2"/>
<keyword evidence="2" id="KW-0472">Membrane</keyword>
<dbReference type="GO" id="GO:0030313">
    <property type="term" value="C:cell envelope"/>
    <property type="evidence" value="ECO:0007669"/>
    <property type="project" value="UniProtKB-SubCell"/>
</dbReference>
<name>A0A506XNM2_9MICO</name>
<comment type="caution">
    <text evidence="5">The sequence shown here is derived from an EMBL/GenBank/DDBJ whole genome shotgun (WGS) entry which is preliminary data.</text>
</comment>
<evidence type="ECO:0000256" key="2">
    <source>
        <dbReference type="SAM" id="Phobius"/>
    </source>
</evidence>
<evidence type="ECO:0000313" key="6">
    <source>
        <dbReference type="Proteomes" id="UP000316252"/>
    </source>
</evidence>
<dbReference type="RefSeq" id="WP_141164842.1">
    <property type="nucleotide sequence ID" value="NZ_VHQG01000005.1"/>
</dbReference>
<dbReference type="EMBL" id="VHQG01000005">
    <property type="protein sequence ID" value="TPW74264.1"/>
    <property type="molecule type" value="Genomic_DNA"/>
</dbReference>
<feature type="chain" id="PRO_5021435272" evidence="3">
    <location>
        <begin position="34"/>
        <end position="415"/>
    </location>
</feature>
<proteinExistence type="predicted"/>
<evidence type="ECO:0000256" key="1">
    <source>
        <dbReference type="ARBA" id="ARBA00004196"/>
    </source>
</evidence>
<dbReference type="InterPro" id="IPR013378">
    <property type="entry name" value="InlB-like_B-rpt"/>
</dbReference>
<protein>
    <submittedName>
        <fullName evidence="5">InlB B-repeat-containing protein</fullName>
    </submittedName>
</protein>
<gene>
    <name evidence="5" type="ORF">FJ657_16760</name>
</gene>
<dbReference type="InterPro" id="IPR042229">
    <property type="entry name" value="Listeria/Bacterioides_rpt_sf"/>
</dbReference>
<dbReference type="Pfam" id="PF09479">
    <property type="entry name" value="Flg_new"/>
    <property type="match status" value="1"/>
</dbReference>
<evidence type="ECO:0000256" key="3">
    <source>
        <dbReference type="SAM" id="SignalP"/>
    </source>
</evidence>
<evidence type="ECO:0000313" key="5">
    <source>
        <dbReference type="EMBL" id="TPW74264.1"/>
    </source>
</evidence>
<dbReference type="Pfam" id="PF21722">
    <property type="entry name" value="Gly_rich_2"/>
    <property type="match status" value="1"/>
</dbReference>
<sequence length="415" mass="38450">MMKLAVRSTAAALTALATAGVGSLFAGAAPAQAAEGDACGPGATLLAPDTCEQVFTGGTTTFTPSATATKLEALLVGGGGSGAAYGNGTGYGAAGGGGGEVKVVDVTTGAAPITVNVGGSAQASSIVSGAFTSSAASGVAGVAGNEVATGGASGNGNAGASTPAGSNYAAGAGAGGSPSVQQNGGAGLVVGDVAAVGSLFAGDTRCVGGGGAVGTISGSIVGTAACGGSAQTPGDATQLSAAVANSGGGGGATIGDAATSRFGTSSAGASGVVVLRWRLAPVTVTFDANGHGAAPAAETVSYGTAAAEPSAPSATGWVFGGWFTDATLATPVDFAAPLTASTTYFAKWTAGPVSGTPTAVDPAAAVSDGDAVGADRLPDTGVEVSGAAIVTALSALVLGLGLVTVARVRRRRQQF</sequence>
<evidence type="ECO:0000259" key="4">
    <source>
        <dbReference type="Pfam" id="PF21722"/>
    </source>
</evidence>
<keyword evidence="6" id="KW-1185">Reference proteome</keyword>
<accession>A0A506XNM2</accession>